<reference evidence="2 3" key="2">
    <citation type="submission" date="2024-03" db="EMBL/GenBank/DDBJ databases">
        <title>The Genome Sequence of Enterococcus sp. DIV1094.</title>
        <authorList>
            <consortium name="The Broad Institute Genomics Platform"/>
            <consortium name="The Broad Institute Microbial Omics Core"/>
            <consortium name="The Broad Institute Genomic Center for Infectious Diseases"/>
            <person name="Earl A."/>
            <person name="Manson A."/>
            <person name="Gilmore M."/>
            <person name="Schwartman J."/>
            <person name="Shea T."/>
            <person name="Abouelleil A."/>
            <person name="Cao P."/>
            <person name="Chapman S."/>
            <person name="Cusick C."/>
            <person name="Young S."/>
            <person name="Neafsey D."/>
            <person name="Nusbaum C."/>
            <person name="Birren B."/>
        </authorList>
    </citation>
    <scope>NUCLEOTIDE SEQUENCE [LARGE SCALE GENOMIC DNA]</scope>
    <source>
        <strain evidence="2 3">DIV1094</strain>
    </source>
</reference>
<reference evidence="2 3" key="1">
    <citation type="submission" date="2021-03" db="EMBL/GenBank/DDBJ databases">
        <authorList>
            <person name="Gilmore M.S."/>
            <person name="Schwartzman J."/>
            <person name="Van Tyne D."/>
            <person name="Martin M."/>
            <person name="Earl A.M."/>
            <person name="Manson A.L."/>
            <person name="Straub T."/>
            <person name="Salamzade R."/>
            <person name="Saavedra J."/>
            <person name="Lebreton F."/>
            <person name="Prichula J."/>
            <person name="Schaufler K."/>
            <person name="Gaca A."/>
            <person name="Sgardioli B."/>
            <person name="Wagenaar J."/>
            <person name="Strong T."/>
        </authorList>
    </citation>
    <scope>NUCLEOTIDE SEQUENCE [LARGE SCALE GENOMIC DNA]</scope>
    <source>
        <strain evidence="2 3">DIV1094</strain>
    </source>
</reference>
<dbReference type="PROSITE" id="PS51186">
    <property type="entry name" value="GNAT"/>
    <property type="match status" value="1"/>
</dbReference>
<dbReference type="InterPro" id="IPR000182">
    <property type="entry name" value="GNAT_dom"/>
</dbReference>
<evidence type="ECO:0000259" key="1">
    <source>
        <dbReference type="PROSITE" id="PS51186"/>
    </source>
</evidence>
<dbReference type="EMBL" id="CP147250">
    <property type="protein sequence ID" value="WYJ80739.1"/>
    <property type="molecule type" value="Genomic_DNA"/>
</dbReference>
<evidence type="ECO:0000313" key="3">
    <source>
        <dbReference type="Proteomes" id="UP000664360"/>
    </source>
</evidence>
<dbReference type="Pfam" id="PF13508">
    <property type="entry name" value="Acetyltransf_7"/>
    <property type="match status" value="1"/>
</dbReference>
<accession>A0ABZ2T3J3</accession>
<dbReference type="RefSeq" id="WP_206859312.1">
    <property type="nucleotide sequence ID" value="NZ_CP147250.1"/>
</dbReference>
<sequence length="127" mass="14954">MKIKEYTSDYQDQLFELFKKEGEEWGYWLPENQANYVEALEKSVTYIVVENDQIIGFVRTLNDFVIWIVDLLVHKEHRGRAIGKQLMTYVCEQFPNKEVYVSGANDALPYYKKLGYEPEGVVYQVKA</sequence>
<dbReference type="InterPro" id="IPR016181">
    <property type="entry name" value="Acyl_CoA_acyltransferase"/>
</dbReference>
<name>A0ABZ2T3J3_9ENTE</name>
<evidence type="ECO:0000313" key="2">
    <source>
        <dbReference type="EMBL" id="WYJ80739.1"/>
    </source>
</evidence>
<proteinExistence type="predicted"/>
<dbReference type="Gene3D" id="3.40.630.30">
    <property type="match status" value="1"/>
</dbReference>
<protein>
    <recommendedName>
        <fullName evidence="1">N-acetyltransferase domain-containing protein</fullName>
    </recommendedName>
</protein>
<dbReference type="CDD" id="cd04301">
    <property type="entry name" value="NAT_SF"/>
    <property type="match status" value="1"/>
</dbReference>
<dbReference type="Proteomes" id="UP000664360">
    <property type="component" value="Chromosome"/>
</dbReference>
<feature type="domain" description="N-acetyltransferase" evidence="1">
    <location>
        <begin position="1"/>
        <end position="127"/>
    </location>
</feature>
<gene>
    <name evidence="2" type="ORF">DOK79_002322</name>
</gene>
<dbReference type="SUPFAM" id="SSF55729">
    <property type="entry name" value="Acyl-CoA N-acyltransferases (Nat)"/>
    <property type="match status" value="1"/>
</dbReference>
<keyword evidence="3" id="KW-1185">Reference proteome</keyword>
<organism evidence="2 3">
    <name type="scientific">Candidatus Enterococcus mangumiae</name>
    <dbReference type="NCBI Taxonomy" id="2230878"/>
    <lineage>
        <taxon>Bacteria</taxon>
        <taxon>Bacillati</taxon>
        <taxon>Bacillota</taxon>
        <taxon>Bacilli</taxon>
        <taxon>Lactobacillales</taxon>
        <taxon>Enterococcaceae</taxon>
        <taxon>Enterococcus</taxon>
    </lineage>
</organism>